<comment type="caution">
    <text evidence="1">The sequence shown here is derived from an EMBL/GenBank/DDBJ whole genome shotgun (WGS) entry which is preliminary data.</text>
</comment>
<reference evidence="1" key="2">
    <citation type="submission" date="2023-05" db="EMBL/GenBank/DDBJ databases">
        <authorList>
            <consortium name="Lawrence Berkeley National Laboratory"/>
            <person name="Steindorff A."/>
            <person name="Hensen N."/>
            <person name="Bonometti L."/>
            <person name="Westerberg I."/>
            <person name="Brannstrom I.O."/>
            <person name="Guillou S."/>
            <person name="Cros-Aarteil S."/>
            <person name="Calhoun S."/>
            <person name="Haridas S."/>
            <person name="Kuo A."/>
            <person name="Mondo S."/>
            <person name="Pangilinan J."/>
            <person name="Riley R."/>
            <person name="Labutti K."/>
            <person name="Andreopoulos B."/>
            <person name="Lipzen A."/>
            <person name="Chen C."/>
            <person name="Yanf M."/>
            <person name="Daum C."/>
            <person name="Ng V."/>
            <person name="Clum A."/>
            <person name="Ohm R."/>
            <person name="Martin F."/>
            <person name="Silar P."/>
            <person name="Natvig D."/>
            <person name="Lalanne C."/>
            <person name="Gautier V."/>
            <person name="Ament-Velasquez S.L."/>
            <person name="Kruys A."/>
            <person name="Hutchinson M.I."/>
            <person name="Powell A.J."/>
            <person name="Barry K."/>
            <person name="Miller A.N."/>
            <person name="Grigoriev I.V."/>
            <person name="Debuchy R."/>
            <person name="Gladieux P."/>
            <person name="Thoren M.H."/>
            <person name="Johannesson H."/>
        </authorList>
    </citation>
    <scope>NUCLEOTIDE SEQUENCE</scope>
    <source>
        <strain evidence="1">CBS 757.83</strain>
    </source>
</reference>
<dbReference type="EMBL" id="MU863639">
    <property type="protein sequence ID" value="KAK4100604.1"/>
    <property type="molecule type" value="Genomic_DNA"/>
</dbReference>
<name>A0AAN6T1H1_9PEZI</name>
<evidence type="ECO:0000313" key="1">
    <source>
        <dbReference type="EMBL" id="KAK4100604.1"/>
    </source>
</evidence>
<evidence type="ECO:0000313" key="2">
    <source>
        <dbReference type="Proteomes" id="UP001305647"/>
    </source>
</evidence>
<gene>
    <name evidence="1" type="ORF">N658DRAFT_90630</name>
</gene>
<organism evidence="1 2">
    <name type="scientific">Parathielavia hyrcaniae</name>
    <dbReference type="NCBI Taxonomy" id="113614"/>
    <lineage>
        <taxon>Eukaryota</taxon>
        <taxon>Fungi</taxon>
        <taxon>Dikarya</taxon>
        <taxon>Ascomycota</taxon>
        <taxon>Pezizomycotina</taxon>
        <taxon>Sordariomycetes</taxon>
        <taxon>Sordariomycetidae</taxon>
        <taxon>Sordariales</taxon>
        <taxon>Chaetomiaceae</taxon>
        <taxon>Parathielavia</taxon>
    </lineage>
</organism>
<dbReference type="AlphaFoldDB" id="A0AAN6T1H1"/>
<dbReference type="Proteomes" id="UP001305647">
    <property type="component" value="Unassembled WGS sequence"/>
</dbReference>
<protein>
    <submittedName>
        <fullName evidence="1">Uncharacterized protein</fullName>
    </submittedName>
</protein>
<keyword evidence="2" id="KW-1185">Reference proteome</keyword>
<sequence>MTGGPCCQFKTPHRCTVYTEGLLARGRVNTKEDWGLAGRFCSLCTTKTVAPTRKSTPDRQWMTVVDPAPVISLELPACIYSTNSSSGQEHNDGMDDQEYAGLAPSSSLPDHYNIRVCWLSERTKLKHLSPFEFCVVSSLLGIPWSICLENLGSRYEHANLETRHPGYASP</sequence>
<accession>A0AAN6T1H1</accession>
<reference evidence="1" key="1">
    <citation type="journal article" date="2023" name="Mol. Phylogenet. Evol.">
        <title>Genome-scale phylogeny and comparative genomics of the fungal order Sordariales.</title>
        <authorList>
            <person name="Hensen N."/>
            <person name="Bonometti L."/>
            <person name="Westerberg I."/>
            <person name="Brannstrom I.O."/>
            <person name="Guillou S."/>
            <person name="Cros-Aarteil S."/>
            <person name="Calhoun S."/>
            <person name="Haridas S."/>
            <person name="Kuo A."/>
            <person name="Mondo S."/>
            <person name="Pangilinan J."/>
            <person name="Riley R."/>
            <person name="LaButti K."/>
            <person name="Andreopoulos B."/>
            <person name="Lipzen A."/>
            <person name="Chen C."/>
            <person name="Yan M."/>
            <person name="Daum C."/>
            <person name="Ng V."/>
            <person name="Clum A."/>
            <person name="Steindorff A."/>
            <person name="Ohm R.A."/>
            <person name="Martin F."/>
            <person name="Silar P."/>
            <person name="Natvig D.O."/>
            <person name="Lalanne C."/>
            <person name="Gautier V."/>
            <person name="Ament-Velasquez S.L."/>
            <person name="Kruys A."/>
            <person name="Hutchinson M.I."/>
            <person name="Powell A.J."/>
            <person name="Barry K."/>
            <person name="Miller A.N."/>
            <person name="Grigoriev I.V."/>
            <person name="Debuchy R."/>
            <person name="Gladieux P."/>
            <person name="Hiltunen Thoren M."/>
            <person name="Johannesson H."/>
        </authorList>
    </citation>
    <scope>NUCLEOTIDE SEQUENCE</scope>
    <source>
        <strain evidence="1">CBS 757.83</strain>
    </source>
</reference>
<proteinExistence type="predicted"/>